<dbReference type="Pfam" id="PF21922">
    <property type="entry name" value="PBP_dimer_2"/>
    <property type="match status" value="1"/>
</dbReference>
<comment type="caution">
    <text evidence="3">The sequence shown here is derived from an EMBL/GenBank/DDBJ whole genome shotgun (WGS) entry which is preliminary data.</text>
</comment>
<feature type="domain" description="Penicillin binding protein A dimerisation" evidence="2">
    <location>
        <begin position="60"/>
        <end position="131"/>
    </location>
</feature>
<evidence type="ECO:0000313" key="3">
    <source>
        <dbReference type="EMBL" id="TKK88901.1"/>
    </source>
</evidence>
<evidence type="ECO:0000259" key="2">
    <source>
        <dbReference type="Pfam" id="PF21922"/>
    </source>
</evidence>
<evidence type="ECO:0000259" key="1">
    <source>
        <dbReference type="Pfam" id="PF00905"/>
    </source>
</evidence>
<dbReference type="GO" id="GO:0005886">
    <property type="term" value="C:plasma membrane"/>
    <property type="evidence" value="ECO:0007669"/>
    <property type="project" value="TreeGrafter"/>
</dbReference>
<dbReference type="InterPro" id="IPR050515">
    <property type="entry name" value="Beta-lactam/transpept"/>
</dbReference>
<dbReference type="InterPro" id="IPR054120">
    <property type="entry name" value="PBPA_dimer"/>
</dbReference>
<proteinExistence type="predicted"/>
<feature type="domain" description="Penicillin-binding protein transpeptidase" evidence="1">
    <location>
        <begin position="162"/>
        <end position="477"/>
    </location>
</feature>
<keyword evidence="4" id="KW-1185">Reference proteome</keyword>
<dbReference type="InterPro" id="IPR012338">
    <property type="entry name" value="Beta-lactam/transpept-like"/>
</dbReference>
<dbReference type="RefSeq" id="WP_137247239.1">
    <property type="nucleotide sequence ID" value="NZ_SZQA01000009.1"/>
</dbReference>
<dbReference type="EMBL" id="SZQA01000009">
    <property type="protein sequence ID" value="TKK88901.1"/>
    <property type="molecule type" value="Genomic_DNA"/>
</dbReference>
<dbReference type="AlphaFoldDB" id="A0A4U3MI03"/>
<accession>A0A4U3MI03</accession>
<dbReference type="SUPFAM" id="SSF56601">
    <property type="entry name" value="beta-lactamase/transpeptidase-like"/>
    <property type="match status" value="1"/>
</dbReference>
<dbReference type="Proteomes" id="UP000308705">
    <property type="component" value="Unassembled WGS sequence"/>
</dbReference>
<gene>
    <name evidence="3" type="ORF">FDA94_12560</name>
</gene>
<dbReference type="Pfam" id="PF00905">
    <property type="entry name" value="Transpeptidase"/>
    <property type="match status" value="1"/>
</dbReference>
<dbReference type="InterPro" id="IPR001460">
    <property type="entry name" value="PCN-bd_Tpept"/>
</dbReference>
<dbReference type="GO" id="GO:0071555">
    <property type="term" value="P:cell wall organization"/>
    <property type="evidence" value="ECO:0007669"/>
    <property type="project" value="TreeGrafter"/>
</dbReference>
<dbReference type="Gene3D" id="3.90.1310.10">
    <property type="entry name" value="Penicillin-binding protein 2a (Domain 2)"/>
    <property type="match status" value="1"/>
</dbReference>
<reference evidence="3 4" key="1">
    <citation type="submission" date="2019-04" db="EMBL/GenBank/DDBJ databases">
        <title>Herbidospora sp. NEAU-GS14.nov., a novel actinomycete isolated from soil.</title>
        <authorList>
            <person name="Han L."/>
        </authorList>
    </citation>
    <scope>NUCLEOTIDE SEQUENCE [LARGE SCALE GENOMIC DNA]</scope>
    <source>
        <strain evidence="3 4">NEAU-GS14</strain>
    </source>
</reference>
<dbReference type="Gene3D" id="3.40.710.10">
    <property type="entry name" value="DD-peptidase/beta-lactamase superfamily"/>
    <property type="match status" value="1"/>
</dbReference>
<organism evidence="3 4">
    <name type="scientific">Herbidospora galbida</name>
    <dbReference type="NCBI Taxonomy" id="2575442"/>
    <lineage>
        <taxon>Bacteria</taxon>
        <taxon>Bacillati</taxon>
        <taxon>Actinomycetota</taxon>
        <taxon>Actinomycetes</taxon>
        <taxon>Streptosporangiales</taxon>
        <taxon>Streptosporangiaceae</taxon>
        <taxon>Herbidospora</taxon>
    </lineage>
</organism>
<dbReference type="PANTHER" id="PTHR30627:SF24">
    <property type="entry name" value="PENICILLIN-BINDING PROTEIN 4B"/>
    <property type="match status" value="1"/>
</dbReference>
<dbReference type="OrthoDB" id="9766847at2"/>
<evidence type="ECO:0000313" key="4">
    <source>
        <dbReference type="Proteomes" id="UP000308705"/>
    </source>
</evidence>
<protein>
    <submittedName>
        <fullName evidence="3">Penicillin-binding protein 2</fullName>
    </submittedName>
</protein>
<dbReference type="PANTHER" id="PTHR30627">
    <property type="entry name" value="PEPTIDOGLYCAN D,D-TRANSPEPTIDASE"/>
    <property type="match status" value="1"/>
</dbReference>
<dbReference type="GO" id="GO:0071972">
    <property type="term" value="F:peptidoglycan L,D-transpeptidase activity"/>
    <property type="evidence" value="ECO:0007669"/>
    <property type="project" value="TreeGrafter"/>
</dbReference>
<name>A0A4U3MI03_9ACTN</name>
<dbReference type="GO" id="GO:0008658">
    <property type="term" value="F:penicillin binding"/>
    <property type="evidence" value="ECO:0007669"/>
    <property type="project" value="InterPro"/>
</dbReference>
<sequence length="481" mass="50386">MAGPRAGRMNVPLRGVAAVSGLMLFALLGNVTYIQAFRYDALTADPRNNRTMILRFDEPRGEVRLRDGTVVAASERVTDQRFGYRRVYPQGPLYAAATGYASLYRTTGIEGAEDASLTGEDPRVRVRALLKDIDRGATVTLTLDSRAQKAAYDGLAATGKRGAVVALDPRTGAILAMVSLPSYDPNGFATFSAEELAAYDRELQRDPARPLLNRAIGENYPPGSTFKVITAAAALASGDYDPETEVRAPARMKLPGTQTWLRNSGGAECGDGTPALLDAFVMSCNTAFADLGLELGEEELSRWASAFGFGDAGLKVPLAVAASVYPTGLDRAQTAMSAIGQYDDRATPLSIAMISAAVANGGSLMRPYLVDEVRLRDGAIVRSTDPAEYRDAMPAAVADRLTEMMVAVTGPGGTGTAAAIPGVKVAAKTGTAENEGSDHAIFTAFAPADDPVVAVGVLVEHGGSGGRVAAPIARAVIRALL</sequence>